<evidence type="ECO:0000256" key="2">
    <source>
        <dbReference type="ARBA" id="ARBA00023125"/>
    </source>
</evidence>
<feature type="domain" description="HTH luxR-type" evidence="4">
    <location>
        <begin position="145"/>
        <end position="210"/>
    </location>
</feature>
<dbReference type="CDD" id="cd06170">
    <property type="entry name" value="LuxR_C_like"/>
    <property type="match status" value="1"/>
</dbReference>
<keyword evidence="2" id="KW-0238">DNA-binding</keyword>
<dbReference type="PANTHER" id="PTHR43214:SF43">
    <property type="entry name" value="TWO-COMPONENT RESPONSE REGULATOR"/>
    <property type="match status" value="1"/>
</dbReference>
<evidence type="ECO:0000313" key="7">
    <source>
        <dbReference type="Proteomes" id="UP000184041"/>
    </source>
</evidence>
<dbReference type="PANTHER" id="PTHR43214">
    <property type="entry name" value="TWO-COMPONENT RESPONSE REGULATOR"/>
    <property type="match status" value="1"/>
</dbReference>
<accession>A0A1M5BEY1</accession>
<dbReference type="InterPro" id="IPR039420">
    <property type="entry name" value="WalR-like"/>
</dbReference>
<dbReference type="OrthoDB" id="9797341at2"/>
<dbReference type="SMART" id="SM00448">
    <property type="entry name" value="REC"/>
    <property type="match status" value="1"/>
</dbReference>
<feature type="modified residue" description="4-aspartylphosphate" evidence="3">
    <location>
        <position position="56"/>
    </location>
</feature>
<dbReference type="InterPro" id="IPR058245">
    <property type="entry name" value="NreC/VraR/RcsB-like_REC"/>
</dbReference>
<dbReference type="InterPro" id="IPR000792">
    <property type="entry name" value="Tscrpt_reg_LuxR_C"/>
</dbReference>
<protein>
    <submittedName>
        <fullName evidence="6">Two component transcriptional regulator, LuxR family</fullName>
    </submittedName>
</protein>
<dbReference type="EMBL" id="FQUS01000008">
    <property type="protein sequence ID" value="SHF41054.1"/>
    <property type="molecule type" value="Genomic_DNA"/>
</dbReference>
<organism evidence="6 7">
    <name type="scientific">Fodinibius roseus</name>
    <dbReference type="NCBI Taxonomy" id="1194090"/>
    <lineage>
        <taxon>Bacteria</taxon>
        <taxon>Pseudomonadati</taxon>
        <taxon>Balneolota</taxon>
        <taxon>Balneolia</taxon>
        <taxon>Balneolales</taxon>
        <taxon>Balneolaceae</taxon>
        <taxon>Fodinibius</taxon>
    </lineage>
</organism>
<dbReference type="InterPro" id="IPR011006">
    <property type="entry name" value="CheY-like_superfamily"/>
</dbReference>
<dbReference type="GO" id="GO:0006355">
    <property type="term" value="P:regulation of DNA-templated transcription"/>
    <property type="evidence" value="ECO:0007669"/>
    <property type="project" value="InterPro"/>
</dbReference>
<dbReference type="Pfam" id="PF00072">
    <property type="entry name" value="Response_reg"/>
    <property type="match status" value="1"/>
</dbReference>
<dbReference type="SMART" id="SM00421">
    <property type="entry name" value="HTH_LUXR"/>
    <property type="match status" value="1"/>
</dbReference>
<dbReference type="GO" id="GO:0000160">
    <property type="term" value="P:phosphorelay signal transduction system"/>
    <property type="evidence" value="ECO:0007669"/>
    <property type="project" value="InterPro"/>
</dbReference>
<reference evidence="6 7" key="1">
    <citation type="submission" date="2016-11" db="EMBL/GenBank/DDBJ databases">
        <authorList>
            <person name="Jaros S."/>
            <person name="Januszkiewicz K."/>
            <person name="Wedrychowicz H."/>
        </authorList>
    </citation>
    <scope>NUCLEOTIDE SEQUENCE [LARGE SCALE GENOMIC DNA]</scope>
    <source>
        <strain evidence="6 7">DSM 21986</strain>
    </source>
</reference>
<evidence type="ECO:0000259" key="4">
    <source>
        <dbReference type="PROSITE" id="PS50043"/>
    </source>
</evidence>
<name>A0A1M5BEY1_9BACT</name>
<dbReference type="InterPro" id="IPR001789">
    <property type="entry name" value="Sig_transdc_resp-reg_receiver"/>
</dbReference>
<dbReference type="Pfam" id="PF00196">
    <property type="entry name" value="GerE"/>
    <property type="match status" value="1"/>
</dbReference>
<dbReference type="PROSITE" id="PS50043">
    <property type="entry name" value="HTH_LUXR_2"/>
    <property type="match status" value="1"/>
</dbReference>
<feature type="domain" description="Response regulatory" evidence="5">
    <location>
        <begin position="4"/>
        <end position="121"/>
    </location>
</feature>
<dbReference type="PRINTS" id="PR00038">
    <property type="entry name" value="HTHLUXR"/>
</dbReference>
<dbReference type="PROSITE" id="PS00622">
    <property type="entry name" value="HTH_LUXR_1"/>
    <property type="match status" value="1"/>
</dbReference>
<dbReference type="CDD" id="cd17535">
    <property type="entry name" value="REC_NarL-like"/>
    <property type="match status" value="1"/>
</dbReference>
<dbReference type="InterPro" id="IPR016032">
    <property type="entry name" value="Sig_transdc_resp-reg_C-effctor"/>
</dbReference>
<dbReference type="RefSeq" id="WP_073062906.1">
    <property type="nucleotide sequence ID" value="NZ_FQUS01000008.1"/>
</dbReference>
<evidence type="ECO:0000259" key="5">
    <source>
        <dbReference type="PROSITE" id="PS50110"/>
    </source>
</evidence>
<dbReference type="STRING" id="1194090.SAMN05443144_108102"/>
<dbReference type="Gene3D" id="3.40.50.2300">
    <property type="match status" value="1"/>
</dbReference>
<evidence type="ECO:0000313" key="6">
    <source>
        <dbReference type="EMBL" id="SHF41054.1"/>
    </source>
</evidence>
<keyword evidence="1 3" id="KW-0597">Phosphoprotein</keyword>
<proteinExistence type="predicted"/>
<evidence type="ECO:0000256" key="3">
    <source>
        <dbReference type="PROSITE-ProRule" id="PRU00169"/>
    </source>
</evidence>
<dbReference type="SUPFAM" id="SSF52172">
    <property type="entry name" value="CheY-like"/>
    <property type="match status" value="1"/>
</dbReference>
<gene>
    <name evidence="6" type="ORF">SAMN05443144_108102</name>
</gene>
<dbReference type="SUPFAM" id="SSF46894">
    <property type="entry name" value="C-terminal effector domain of the bipartite response regulators"/>
    <property type="match status" value="1"/>
</dbReference>
<dbReference type="PROSITE" id="PS50110">
    <property type="entry name" value="RESPONSE_REGULATORY"/>
    <property type="match status" value="1"/>
</dbReference>
<dbReference type="AlphaFoldDB" id="A0A1M5BEY1"/>
<dbReference type="GO" id="GO:0003677">
    <property type="term" value="F:DNA binding"/>
    <property type="evidence" value="ECO:0007669"/>
    <property type="project" value="UniProtKB-KW"/>
</dbReference>
<keyword evidence="7" id="KW-1185">Reference proteome</keyword>
<evidence type="ECO:0000256" key="1">
    <source>
        <dbReference type="ARBA" id="ARBA00022553"/>
    </source>
</evidence>
<dbReference type="Proteomes" id="UP000184041">
    <property type="component" value="Unassembled WGS sequence"/>
</dbReference>
<sequence>MASVAGIVEDNKKIRDLIQRYLDMQDDLSCPVAVDSVEEMLEYLEEHPGPDVILMDIQLPGMSGIKGIGIIKEKYPDIEIIMLTVYHDSHKIFKALRAGASGYLLKHTSLPEIKESILKLLDGGAPMSPQIARKVITHFQEETPKKDPDSNLTPREHDIVNGLVDGLSYKMIADRYDISIDTVRAHIRNIYKKLHVNSKAEVIAKSLKGEI</sequence>